<keyword evidence="1" id="KW-0812">Transmembrane</keyword>
<evidence type="ECO:0000313" key="2">
    <source>
        <dbReference type="EMBL" id="GEN89356.1"/>
    </source>
</evidence>
<keyword evidence="1" id="KW-1133">Transmembrane helix</keyword>
<comment type="caution">
    <text evidence="2">The sequence shown here is derived from an EMBL/GenBank/DDBJ whole genome shotgun (WGS) entry which is preliminary data.</text>
</comment>
<sequence length="46" mass="5110">MTWDKILGAIWLLIGLIVVVSLMKMNKKKGEISAFLGYVSMAVLVE</sequence>
<evidence type="ECO:0000313" key="3">
    <source>
        <dbReference type="Proteomes" id="UP000321558"/>
    </source>
</evidence>
<keyword evidence="3" id="KW-1185">Reference proteome</keyword>
<dbReference type="EMBL" id="BJYM01000021">
    <property type="protein sequence ID" value="GEN89356.1"/>
    <property type="molecule type" value="Genomic_DNA"/>
</dbReference>
<keyword evidence="1" id="KW-0472">Membrane</keyword>
<feature type="transmembrane region" description="Helical" evidence="1">
    <location>
        <begin position="6"/>
        <end position="23"/>
    </location>
</feature>
<protein>
    <submittedName>
        <fullName evidence="2">Uncharacterized protein</fullName>
    </submittedName>
</protein>
<name>A0A511ZPG8_9BACI</name>
<gene>
    <name evidence="2" type="ORF">OSO01_40950</name>
</gene>
<evidence type="ECO:0000256" key="1">
    <source>
        <dbReference type="SAM" id="Phobius"/>
    </source>
</evidence>
<proteinExistence type="predicted"/>
<dbReference type="AlphaFoldDB" id="A0A511ZPG8"/>
<reference evidence="2 3" key="1">
    <citation type="submission" date="2019-07" db="EMBL/GenBank/DDBJ databases">
        <title>Whole genome shotgun sequence of Oceanobacillus sojae NBRC 105379.</title>
        <authorList>
            <person name="Hosoyama A."/>
            <person name="Uohara A."/>
            <person name="Ohji S."/>
            <person name="Ichikawa N."/>
        </authorList>
    </citation>
    <scope>NUCLEOTIDE SEQUENCE [LARGE SCALE GENOMIC DNA]</scope>
    <source>
        <strain evidence="2 3">NBRC 105379</strain>
    </source>
</reference>
<dbReference type="RefSeq" id="WP_186813717.1">
    <property type="nucleotide sequence ID" value="NZ_BJYM01000021.1"/>
</dbReference>
<accession>A0A511ZPG8</accession>
<organism evidence="2 3">
    <name type="scientific">Oceanobacillus sojae</name>
    <dbReference type="NCBI Taxonomy" id="582851"/>
    <lineage>
        <taxon>Bacteria</taxon>
        <taxon>Bacillati</taxon>
        <taxon>Bacillota</taxon>
        <taxon>Bacilli</taxon>
        <taxon>Bacillales</taxon>
        <taxon>Bacillaceae</taxon>
        <taxon>Oceanobacillus</taxon>
    </lineage>
</organism>
<dbReference type="Proteomes" id="UP000321558">
    <property type="component" value="Unassembled WGS sequence"/>
</dbReference>